<feature type="domain" description="GP-PDE" evidence="2">
    <location>
        <begin position="110"/>
        <end position="339"/>
    </location>
</feature>
<dbReference type="GO" id="GO:0006629">
    <property type="term" value="P:lipid metabolic process"/>
    <property type="evidence" value="ECO:0007669"/>
    <property type="project" value="InterPro"/>
</dbReference>
<dbReference type="Gene3D" id="3.20.20.190">
    <property type="entry name" value="Phosphatidylinositol (PI) phosphodiesterase"/>
    <property type="match status" value="1"/>
</dbReference>
<dbReference type="Pfam" id="PF03009">
    <property type="entry name" value="GDPD"/>
    <property type="match status" value="1"/>
</dbReference>
<dbReference type="RefSeq" id="WP_110310877.1">
    <property type="nucleotide sequence ID" value="NZ_QICL01000013.1"/>
</dbReference>
<dbReference type="EMBL" id="QICL01000013">
    <property type="protein sequence ID" value="PXV63551.1"/>
    <property type="molecule type" value="Genomic_DNA"/>
</dbReference>
<reference evidence="3 4" key="1">
    <citation type="submission" date="2018-03" db="EMBL/GenBank/DDBJ databases">
        <title>Genomic Encyclopedia of Archaeal and Bacterial Type Strains, Phase II (KMG-II): from individual species to whole genera.</title>
        <authorList>
            <person name="Goeker M."/>
        </authorList>
    </citation>
    <scope>NUCLEOTIDE SEQUENCE [LARGE SCALE GENOMIC DNA]</scope>
    <source>
        <strain evidence="3 4">DSM 100214</strain>
    </source>
</reference>
<organism evidence="3 4">
    <name type="scientific">Dysgonomonas alginatilytica</name>
    <dbReference type="NCBI Taxonomy" id="1605892"/>
    <lineage>
        <taxon>Bacteria</taxon>
        <taxon>Pseudomonadati</taxon>
        <taxon>Bacteroidota</taxon>
        <taxon>Bacteroidia</taxon>
        <taxon>Bacteroidales</taxon>
        <taxon>Dysgonomonadaceae</taxon>
        <taxon>Dysgonomonas</taxon>
    </lineage>
</organism>
<dbReference type="SUPFAM" id="SSF51695">
    <property type="entry name" value="PLC-like phosphodiesterases"/>
    <property type="match status" value="1"/>
</dbReference>
<dbReference type="GO" id="GO:0008081">
    <property type="term" value="F:phosphoric diester hydrolase activity"/>
    <property type="evidence" value="ECO:0007669"/>
    <property type="project" value="InterPro"/>
</dbReference>
<keyword evidence="1" id="KW-0732">Signal</keyword>
<evidence type="ECO:0000313" key="3">
    <source>
        <dbReference type="EMBL" id="PXV63551.1"/>
    </source>
</evidence>
<proteinExistence type="predicted"/>
<protein>
    <submittedName>
        <fullName evidence="3">Glycerophosphoryl diester phosphodiesterase</fullName>
    </submittedName>
</protein>
<accession>A0A2V3PPR6</accession>
<feature type="chain" id="PRO_5016060774" evidence="1">
    <location>
        <begin position="22"/>
        <end position="344"/>
    </location>
</feature>
<evidence type="ECO:0000256" key="1">
    <source>
        <dbReference type="SAM" id="SignalP"/>
    </source>
</evidence>
<dbReference type="InterPro" id="IPR030395">
    <property type="entry name" value="GP_PDE_dom"/>
</dbReference>
<dbReference type="PANTHER" id="PTHR46211:SF1">
    <property type="entry name" value="GLYCEROPHOSPHODIESTER PHOSPHODIESTERASE, CYTOPLASMIC"/>
    <property type="match status" value="1"/>
</dbReference>
<keyword evidence="4" id="KW-1185">Reference proteome</keyword>
<evidence type="ECO:0000313" key="4">
    <source>
        <dbReference type="Proteomes" id="UP000247973"/>
    </source>
</evidence>
<gene>
    <name evidence="3" type="ORF">CLV62_11338</name>
</gene>
<dbReference type="PANTHER" id="PTHR46211">
    <property type="entry name" value="GLYCEROPHOSPHORYL DIESTER PHOSPHODIESTERASE"/>
    <property type="match status" value="1"/>
</dbReference>
<dbReference type="Proteomes" id="UP000247973">
    <property type="component" value="Unassembled WGS sequence"/>
</dbReference>
<evidence type="ECO:0000259" key="2">
    <source>
        <dbReference type="PROSITE" id="PS51704"/>
    </source>
</evidence>
<dbReference type="InterPro" id="IPR017946">
    <property type="entry name" value="PLC-like_Pdiesterase_TIM-brl"/>
</dbReference>
<dbReference type="PROSITE" id="PS51704">
    <property type="entry name" value="GP_PDE"/>
    <property type="match status" value="1"/>
</dbReference>
<name>A0A2V3PPR6_9BACT</name>
<feature type="signal peptide" evidence="1">
    <location>
        <begin position="1"/>
        <end position="21"/>
    </location>
</feature>
<sequence length="344" mass="38691">MRAQKTISFLLVCMSCLSISARTILPTLDKYTIPVNVKGAVIGKFISSNNENVTLAKDTSNLFLIDESGYIRLKADVELSASSPFRYEIIIKSSCGNKAFELVKDEFIHNKVIAHRGAWKNHEASQNSMSALINTIELGCEAAEFDVWLSSDNKVILSHDPTIGGKVVEDTPARTLMEIPLENGDFVPSLEAYLECIQQQNKTRLVLELKGSQKGKERSLALAESAVQLVHKYKAQAWVDYISFDYEALLHVKQLDPTATISYLETNKTLEELSTAKVDGIDYHYSAFYNDEKLTEKAKQLGLTTNVWTVNTQEQMQHLLQQGVDYITTDEPELLLKFIDTHYK</sequence>
<dbReference type="OrthoDB" id="9776255at2"/>
<dbReference type="PROSITE" id="PS50007">
    <property type="entry name" value="PIPLC_X_DOMAIN"/>
    <property type="match status" value="1"/>
</dbReference>
<comment type="caution">
    <text evidence="3">The sequence shown here is derived from an EMBL/GenBank/DDBJ whole genome shotgun (WGS) entry which is preliminary data.</text>
</comment>
<dbReference type="AlphaFoldDB" id="A0A2V3PPR6"/>